<dbReference type="Proteomes" id="UP000499080">
    <property type="component" value="Unassembled WGS sequence"/>
</dbReference>
<organism evidence="1 2">
    <name type="scientific">Araneus ventricosus</name>
    <name type="common">Orbweaver spider</name>
    <name type="synonym">Epeira ventricosa</name>
    <dbReference type="NCBI Taxonomy" id="182803"/>
    <lineage>
        <taxon>Eukaryota</taxon>
        <taxon>Metazoa</taxon>
        <taxon>Ecdysozoa</taxon>
        <taxon>Arthropoda</taxon>
        <taxon>Chelicerata</taxon>
        <taxon>Arachnida</taxon>
        <taxon>Araneae</taxon>
        <taxon>Araneomorphae</taxon>
        <taxon>Entelegynae</taxon>
        <taxon>Araneoidea</taxon>
        <taxon>Araneidae</taxon>
        <taxon>Araneus</taxon>
    </lineage>
</organism>
<evidence type="ECO:0000313" key="1">
    <source>
        <dbReference type="EMBL" id="GBO06992.1"/>
    </source>
</evidence>
<comment type="caution">
    <text evidence="1">The sequence shown here is derived from an EMBL/GenBank/DDBJ whole genome shotgun (WGS) entry which is preliminary data.</text>
</comment>
<dbReference type="EMBL" id="BGPR01033146">
    <property type="protein sequence ID" value="GBO06992.1"/>
    <property type="molecule type" value="Genomic_DNA"/>
</dbReference>
<gene>
    <name evidence="1" type="ORF">AVEN_211678_1</name>
</gene>
<keyword evidence="2" id="KW-1185">Reference proteome</keyword>
<protein>
    <submittedName>
        <fullName evidence="1">Uncharacterized protein</fullName>
    </submittedName>
</protein>
<name>A0A4Y2U314_ARAVE</name>
<sequence>MQRAEELNLKSCFEATRSCFGKDFIISNSDKMTSELAPPFSNFRTTPTERRFPYIRFKVEITRSIHDRAKTGRRCKTPMEIDMVWSQVYKSNFASNPFRMPGIGTFAVKPEWSRSVLNAQLDMHLSENTENLQWPTEDASCFQPGALRSQKLTTRPTRP</sequence>
<accession>A0A4Y2U314</accession>
<reference evidence="1 2" key="1">
    <citation type="journal article" date="2019" name="Sci. Rep.">
        <title>Orb-weaving spider Araneus ventricosus genome elucidates the spidroin gene catalogue.</title>
        <authorList>
            <person name="Kono N."/>
            <person name="Nakamura H."/>
            <person name="Ohtoshi R."/>
            <person name="Moran D.A.P."/>
            <person name="Shinohara A."/>
            <person name="Yoshida Y."/>
            <person name="Fujiwara M."/>
            <person name="Mori M."/>
            <person name="Tomita M."/>
            <person name="Arakawa K."/>
        </authorList>
    </citation>
    <scope>NUCLEOTIDE SEQUENCE [LARGE SCALE GENOMIC DNA]</scope>
</reference>
<evidence type="ECO:0000313" key="2">
    <source>
        <dbReference type="Proteomes" id="UP000499080"/>
    </source>
</evidence>
<proteinExistence type="predicted"/>
<dbReference type="AlphaFoldDB" id="A0A4Y2U314"/>